<accession>A0A221W3G3</accession>
<dbReference type="EMBL" id="CP022521">
    <property type="protein sequence ID" value="ASO20294.1"/>
    <property type="molecule type" value="Genomic_DNA"/>
</dbReference>
<dbReference type="AlphaFoldDB" id="A0A221W3G3"/>
<organism evidence="1 2">
    <name type="scientific">Actinoalloteichus hoggarensis</name>
    <dbReference type="NCBI Taxonomy" id="1470176"/>
    <lineage>
        <taxon>Bacteria</taxon>
        <taxon>Bacillati</taxon>
        <taxon>Actinomycetota</taxon>
        <taxon>Actinomycetes</taxon>
        <taxon>Pseudonocardiales</taxon>
        <taxon>Pseudonocardiaceae</taxon>
        <taxon>Actinoalloteichus</taxon>
    </lineage>
</organism>
<protein>
    <submittedName>
        <fullName evidence="1">Uncharacterized protein</fullName>
    </submittedName>
</protein>
<dbReference type="KEGG" id="ahg:AHOG_13255"/>
<name>A0A221W3G3_9PSEU</name>
<evidence type="ECO:0000313" key="1">
    <source>
        <dbReference type="EMBL" id="ASO20294.1"/>
    </source>
</evidence>
<sequence length="78" mass="8375">MPSAAVVSSMADSPTPISVLIARFSDPSFDYSPADRYEVWIGVQVRPPNHGVAAAWAAAGRDVRKPAAGTFDIDFIFH</sequence>
<reference evidence="1 2" key="1">
    <citation type="submission" date="2017-07" db="EMBL/GenBank/DDBJ databases">
        <title>Complete genome sequence of Actinoalloteichus hoggarensis DSM 45943, type strain of Actinoalloteichus hoggarensis.</title>
        <authorList>
            <person name="Ruckert C."/>
            <person name="Nouioui I."/>
            <person name="Willmese J."/>
            <person name="van Wezel G."/>
            <person name="Klenk H.-P."/>
            <person name="Kalinowski J."/>
            <person name="Zotchev S.B."/>
        </authorList>
    </citation>
    <scope>NUCLEOTIDE SEQUENCE [LARGE SCALE GENOMIC DNA]</scope>
    <source>
        <strain evidence="1 2">DSM 45943</strain>
    </source>
</reference>
<dbReference type="Proteomes" id="UP000204221">
    <property type="component" value="Chromosome"/>
</dbReference>
<evidence type="ECO:0000313" key="2">
    <source>
        <dbReference type="Proteomes" id="UP000204221"/>
    </source>
</evidence>
<proteinExistence type="predicted"/>
<keyword evidence="2" id="KW-1185">Reference proteome</keyword>
<gene>
    <name evidence="1" type="ORF">AHOG_13255</name>
</gene>